<evidence type="ECO:0000256" key="6">
    <source>
        <dbReference type="ARBA" id="ARBA00023004"/>
    </source>
</evidence>
<comment type="caution">
    <text evidence="10">The sequence shown here is derived from an EMBL/GenBank/DDBJ whole genome shotgun (WGS) entry which is preliminary data.</text>
</comment>
<dbReference type="SUPFAM" id="SSF48113">
    <property type="entry name" value="Heme-dependent peroxidases"/>
    <property type="match status" value="2"/>
</dbReference>
<keyword evidence="7" id="KW-0376">Hydrogen peroxide</keyword>
<dbReference type="PRINTS" id="PR00458">
    <property type="entry name" value="PEROXIDASE"/>
</dbReference>
<keyword evidence="3" id="KW-0349">Heme</keyword>
<dbReference type="PROSITE" id="PS50873">
    <property type="entry name" value="PEROXIDASE_4"/>
    <property type="match status" value="1"/>
</dbReference>
<dbReference type="InterPro" id="IPR010255">
    <property type="entry name" value="Haem_peroxidase_sf"/>
</dbReference>
<keyword evidence="6" id="KW-0408">Iron</keyword>
<dbReference type="InterPro" id="IPR002016">
    <property type="entry name" value="Haem_peroxidase"/>
</dbReference>
<sequence>MSGAEAAKNLKPKGCPFHTAKVAESNSTWWPNKLQMSSLGKGLAPKSASSYAEDFLTLDLDAVKADLTALMTDSQGWWPADYGTYAPFFVRMTWHAAGTYRIHDGRGGGGRGNLRFAPLNSWPDNGNLDKARRLLWPVKQKYGKKLSWADLMIFTGNVALESMGFQTFGFGGGREDIWEPEEDIYWGQEKAFLAAERGGLGDDLEKPLGAVQMGLIYVNPEGPGGDPDVLKSAQDIRATFGRMAMNDEETVALIAGGHTFGKGHGAANPGQYVGPEPEGNAKLEEQGLGWTNTFGTGKGADTITSGLEGAWTTKPAQWDNGFADAFARAWYKLTHRDMGPYKRCLGKLVPEVQLWQDPVPAPPDALVSDADIAEIKAAALKAGTVPQLVKAAWSSAGTFRGTDHRGGSNGARVALAPQKEWAANDPDELAGVLAALTAVQTEFNTKGGAQVSLADVIVLAGCAAVESAGAPAVPFAAGRTDATQEQTDAVSFAVLEPAADAFRNYVNADKGVQYQYANVSPEALMIEKARMLNLSKPEMSVLVAGMRVLGANSAGSADGILTDNVGTLSNDFFVNLLSMTYEWKLTDAGAYECVKRGGSEAKWTASRVDLAFGSNSELRAIAEYYACDDAKDAFKADFAAAWGKVMALGM</sequence>
<evidence type="ECO:0000313" key="11">
    <source>
        <dbReference type="Proteomes" id="UP001165060"/>
    </source>
</evidence>
<evidence type="ECO:0000256" key="7">
    <source>
        <dbReference type="ARBA" id="ARBA00023324"/>
    </source>
</evidence>
<dbReference type="PANTHER" id="PTHR30555:SF0">
    <property type="entry name" value="CATALASE-PEROXIDASE"/>
    <property type="match status" value="1"/>
</dbReference>
<organism evidence="10 11">
    <name type="scientific">Tetraparma gracilis</name>
    <dbReference type="NCBI Taxonomy" id="2962635"/>
    <lineage>
        <taxon>Eukaryota</taxon>
        <taxon>Sar</taxon>
        <taxon>Stramenopiles</taxon>
        <taxon>Ochrophyta</taxon>
        <taxon>Bolidophyceae</taxon>
        <taxon>Parmales</taxon>
        <taxon>Triparmaceae</taxon>
        <taxon>Tetraparma</taxon>
    </lineage>
</organism>
<dbReference type="PANTHER" id="PTHR30555">
    <property type="entry name" value="HYDROPEROXIDASE I, BIFUNCTIONAL CATALASE-PEROXIDASE"/>
    <property type="match status" value="1"/>
</dbReference>
<dbReference type="Pfam" id="PF00141">
    <property type="entry name" value="peroxidase"/>
    <property type="match status" value="2"/>
</dbReference>
<feature type="domain" description="Plant heme peroxidase family profile" evidence="9">
    <location>
        <begin position="451"/>
        <end position="650"/>
    </location>
</feature>
<evidence type="ECO:0000256" key="5">
    <source>
        <dbReference type="ARBA" id="ARBA00023002"/>
    </source>
</evidence>
<dbReference type="PRINTS" id="PR00460">
    <property type="entry name" value="BPEROXIDASE"/>
</dbReference>
<dbReference type="EMBL" id="BRYB01001981">
    <property type="protein sequence ID" value="GMI37581.1"/>
    <property type="molecule type" value="Genomic_DNA"/>
</dbReference>
<dbReference type="Proteomes" id="UP001165060">
    <property type="component" value="Unassembled WGS sequence"/>
</dbReference>
<dbReference type="InterPro" id="IPR019794">
    <property type="entry name" value="Peroxidases_AS"/>
</dbReference>
<keyword evidence="5" id="KW-0560">Oxidoreductase</keyword>
<dbReference type="PROSITE" id="PS00436">
    <property type="entry name" value="PEROXIDASE_2"/>
    <property type="match status" value="1"/>
</dbReference>
<protein>
    <recommendedName>
        <fullName evidence="9">Plant heme peroxidase family profile domain-containing protein</fullName>
    </recommendedName>
</protein>
<accession>A0ABQ6N0D8</accession>
<name>A0ABQ6N0D8_9STRA</name>
<keyword evidence="11" id="KW-1185">Reference proteome</keyword>
<reference evidence="10 11" key="1">
    <citation type="journal article" date="2023" name="Commun. Biol.">
        <title>Genome analysis of Parmales, the sister group of diatoms, reveals the evolutionary specialization of diatoms from phago-mixotrophs to photoautotrophs.</title>
        <authorList>
            <person name="Ban H."/>
            <person name="Sato S."/>
            <person name="Yoshikawa S."/>
            <person name="Yamada K."/>
            <person name="Nakamura Y."/>
            <person name="Ichinomiya M."/>
            <person name="Sato N."/>
            <person name="Blanc-Mathieu R."/>
            <person name="Endo H."/>
            <person name="Kuwata A."/>
            <person name="Ogata H."/>
        </authorList>
    </citation>
    <scope>NUCLEOTIDE SEQUENCE [LARGE SCALE GENOMIC DNA]</scope>
</reference>
<dbReference type="Gene3D" id="1.10.420.10">
    <property type="entry name" value="Peroxidase, domain 2"/>
    <property type="match status" value="2"/>
</dbReference>
<evidence type="ECO:0000256" key="4">
    <source>
        <dbReference type="ARBA" id="ARBA00022723"/>
    </source>
</evidence>
<evidence type="ECO:0000256" key="2">
    <source>
        <dbReference type="ARBA" id="ARBA00022559"/>
    </source>
</evidence>
<keyword evidence="4" id="KW-0479">Metal-binding</keyword>
<dbReference type="InterPro" id="IPR000763">
    <property type="entry name" value="Catalase_peroxidase"/>
</dbReference>
<comment type="cofactor">
    <cofactor evidence="1">
        <name>heme b</name>
        <dbReference type="ChEBI" id="CHEBI:60344"/>
    </cofactor>
</comment>
<proteinExistence type="predicted"/>
<evidence type="ECO:0000256" key="8">
    <source>
        <dbReference type="ARBA" id="ARBA00049145"/>
    </source>
</evidence>
<keyword evidence="2" id="KW-0575">Peroxidase</keyword>
<comment type="catalytic activity">
    <reaction evidence="8">
        <text>2 H2O2 = O2 + 2 H2O</text>
        <dbReference type="Rhea" id="RHEA:20309"/>
        <dbReference type="ChEBI" id="CHEBI:15377"/>
        <dbReference type="ChEBI" id="CHEBI:15379"/>
        <dbReference type="ChEBI" id="CHEBI:16240"/>
        <dbReference type="EC" id="1.11.1.21"/>
    </reaction>
</comment>
<evidence type="ECO:0000259" key="9">
    <source>
        <dbReference type="PROSITE" id="PS50873"/>
    </source>
</evidence>
<evidence type="ECO:0000256" key="1">
    <source>
        <dbReference type="ARBA" id="ARBA00001970"/>
    </source>
</evidence>
<gene>
    <name evidence="10" type="ORF">TeGR_g14553</name>
</gene>
<dbReference type="Gene3D" id="1.10.520.10">
    <property type="match status" value="2"/>
</dbReference>
<evidence type="ECO:0000256" key="3">
    <source>
        <dbReference type="ARBA" id="ARBA00022617"/>
    </source>
</evidence>
<evidence type="ECO:0000313" key="10">
    <source>
        <dbReference type="EMBL" id="GMI37581.1"/>
    </source>
</evidence>